<evidence type="ECO:0000313" key="4">
    <source>
        <dbReference type="Proteomes" id="UP000198327"/>
    </source>
</evidence>
<dbReference type="AlphaFoldDB" id="A0A239F7X4"/>
<dbReference type="RefSeq" id="WP_089244161.1">
    <property type="nucleotide sequence ID" value="NZ_FZOW01000003.1"/>
</dbReference>
<accession>A0A239F7X4</accession>
<dbReference type="Gene3D" id="3.10.105.10">
    <property type="entry name" value="Dipeptide-binding Protein, Domain 3"/>
    <property type="match status" value="1"/>
</dbReference>
<dbReference type="InterPro" id="IPR030678">
    <property type="entry name" value="Peptide/Ni-bd"/>
</dbReference>
<dbReference type="GO" id="GO:0042597">
    <property type="term" value="C:periplasmic space"/>
    <property type="evidence" value="ECO:0007669"/>
    <property type="project" value="UniProtKB-ARBA"/>
</dbReference>
<dbReference type="GO" id="GO:0043190">
    <property type="term" value="C:ATP-binding cassette (ABC) transporter complex"/>
    <property type="evidence" value="ECO:0007669"/>
    <property type="project" value="InterPro"/>
</dbReference>
<feature type="domain" description="Solute-binding protein family 5" evidence="2">
    <location>
        <begin position="83"/>
        <end position="436"/>
    </location>
</feature>
<dbReference type="Gene3D" id="3.40.190.10">
    <property type="entry name" value="Periplasmic binding protein-like II"/>
    <property type="match status" value="1"/>
</dbReference>
<dbReference type="OrthoDB" id="9796817at2"/>
<organism evidence="3 4">
    <name type="scientific">Rhodococcoides kyotonense</name>
    <dbReference type="NCBI Taxonomy" id="398843"/>
    <lineage>
        <taxon>Bacteria</taxon>
        <taxon>Bacillati</taxon>
        <taxon>Actinomycetota</taxon>
        <taxon>Actinomycetes</taxon>
        <taxon>Mycobacteriales</taxon>
        <taxon>Nocardiaceae</taxon>
        <taxon>Rhodococcoides</taxon>
    </lineage>
</organism>
<dbReference type="Pfam" id="PF00496">
    <property type="entry name" value="SBP_bac_5"/>
    <property type="match status" value="1"/>
</dbReference>
<dbReference type="InterPro" id="IPR039424">
    <property type="entry name" value="SBP_5"/>
</dbReference>
<dbReference type="InterPro" id="IPR000914">
    <property type="entry name" value="SBP_5_dom"/>
</dbReference>
<dbReference type="Proteomes" id="UP000198327">
    <property type="component" value="Unassembled WGS sequence"/>
</dbReference>
<protein>
    <submittedName>
        <fullName evidence="3">Peptide/nickel transport system substrate-binding protein</fullName>
    </submittedName>
</protein>
<gene>
    <name evidence="3" type="ORF">SAMN05421642_103129</name>
</gene>
<evidence type="ECO:0000313" key="3">
    <source>
        <dbReference type="EMBL" id="SNS52262.1"/>
    </source>
</evidence>
<feature type="signal peptide" evidence="1">
    <location>
        <begin position="1"/>
        <end position="24"/>
    </location>
</feature>
<keyword evidence="1" id="KW-0732">Signal</keyword>
<dbReference type="PIRSF" id="PIRSF002741">
    <property type="entry name" value="MppA"/>
    <property type="match status" value="1"/>
</dbReference>
<evidence type="ECO:0000256" key="1">
    <source>
        <dbReference type="SAM" id="SignalP"/>
    </source>
</evidence>
<dbReference type="PANTHER" id="PTHR30290">
    <property type="entry name" value="PERIPLASMIC BINDING COMPONENT OF ABC TRANSPORTER"/>
    <property type="match status" value="1"/>
</dbReference>
<reference evidence="4" key="1">
    <citation type="submission" date="2017-06" db="EMBL/GenBank/DDBJ databases">
        <authorList>
            <person name="Varghese N."/>
            <person name="Submissions S."/>
        </authorList>
    </citation>
    <scope>NUCLEOTIDE SEQUENCE [LARGE SCALE GENOMIC DNA]</scope>
    <source>
        <strain evidence="4">JCM 23211</strain>
    </source>
</reference>
<dbReference type="PROSITE" id="PS51257">
    <property type="entry name" value="PROKAR_LIPOPROTEIN"/>
    <property type="match status" value="1"/>
</dbReference>
<name>A0A239F7X4_9NOCA</name>
<evidence type="ECO:0000259" key="2">
    <source>
        <dbReference type="Pfam" id="PF00496"/>
    </source>
</evidence>
<dbReference type="SUPFAM" id="SSF53850">
    <property type="entry name" value="Periplasmic binding protein-like II"/>
    <property type="match status" value="1"/>
</dbReference>
<proteinExistence type="predicted"/>
<feature type="chain" id="PRO_5012082639" evidence="1">
    <location>
        <begin position="25"/>
        <end position="517"/>
    </location>
</feature>
<dbReference type="GO" id="GO:0015833">
    <property type="term" value="P:peptide transport"/>
    <property type="evidence" value="ECO:0007669"/>
    <property type="project" value="TreeGrafter"/>
</dbReference>
<keyword evidence="4" id="KW-1185">Reference proteome</keyword>
<dbReference type="EMBL" id="FZOW01000003">
    <property type="protein sequence ID" value="SNS52262.1"/>
    <property type="molecule type" value="Genomic_DNA"/>
</dbReference>
<dbReference type="GO" id="GO:1904680">
    <property type="term" value="F:peptide transmembrane transporter activity"/>
    <property type="evidence" value="ECO:0007669"/>
    <property type="project" value="TreeGrafter"/>
</dbReference>
<sequence length="517" mass="54971">MSHRSILGRAAAFATVCALSVACAGIDQRTFDSTALDRDATVIYGQIVVPSSLDPHRGVTENDLPLLTVIYDRITDVDTDGNPIPMLAESWELDDENSSFILNMRAGATFSDGNPVDAAAVKSNIDRILTDPQSTIKAQIAGTIGSVDVLDERTARLNLVGPGGSLPTLLASRPGMLVSPAALGNVDLDQNPVGAGAFMMTSSIPGTEYQFVRRPDYWDDDAYRFRKLTFLIQLDTATRMNSLQAGESTMTGVVGPQKEEAKAGGLQVFTSGGASTSMARISLNTSRSEFGEKAVRQAMNLAIDRAAISRVLYSGDCIPGAQPYPEGYFAHSDSLDDSGWADYDPDRARELLADAGLADGFTFTAAVPSLSIYQNNAQVVQQNLADIGIDMRIEVMDATQARARFVTGEADALVGQYGGGTDPGLYVSSAYLPTGGDNPGKLTTDRMAELYAATARSTDVDERKAAYEDLLAEAFDMGPAQIVLCHSVASVASQGNIGNYEFYKTGGTGLRTLDVSK</sequence>